<dbReference type="CDD" id="cd00371">
    <property type="entry name" value="HMA"/>
    <property type="match status" value="1"/>
</dbReference>
<keyword evidence="11 12" id="KW-0472">Membrane</keyword>
<dbReference type="SFLD" id="SFLDF00027">
    <property type="entry name" value="p-type_atpase"/>
    <property type="match status" value="1"/>
</dbReference>
<evidence type="ECO:0000256" key="6">
    <source>
        <dbReference type="ARBA" id="ARBA00022723"/>
    </source>
</evidence>
<dbReference type="PRINTS" id="PR00941">
    <property type="entry name" value="CDATPASE"/>
</dbReference>
<dbReference type="GO" id="GO:0015086">
    <property type="term" value="F:cadmium ion transmembrane transporter activity"/>
    <property type="evidence" value="ECO:0007669"/>
    <property type="project" value="TreeGrafter"/>
</dbReference>
<evidence type="ECO:0000256" key="4">
    <source>
        <dbReference type="ARBA" id="ARBA00022553"/>
    </source>
</evidence>
<keyword evidence="9" id="KW-1278">Translocase</keyword>
<dbReference type="InterPro" id="IPR036163">
    <property type="entry name" value="HMA_dom_sf"/>
</dbReference>
<feature type="transmembrane region" description="Helical" evidence="12">
    <location>
        <begin position="348"/>
        <end position="373"/>
    </location>
</feature>
<keyword evidence="3 12" id="KW-1003">Cell membrane</keyword>
<dbReference type="Pfam" id="PF00702">
    <property type="entry name" value="Hydrolase"/>
    <property type="match status" value="1"/>
</dbReference>
<keyword evidence="5 12" id="KW-0812">Transmembrane</keyword>
<evidence type="ECO:0000256" key="12">
    <source>
        <dbReference type="RuleBase" id="RU362081"/>
    </source>
</evidence>
<dbReference type="Pfam" id="PF00403">
    <property type="entry name" value="HMA"/>
    <property type="match status" value="1"/>
</dbReference>
<dbReference type="NCBIfam" id="TIGR01512">
    <property type="entry name" value="ATPase-IB2_Cd"/>
    <property type="match status" value="1"/>
</dbReference>
<dbReference type="SUPFAM" id="SSF56784">
    <property type="entry name" value="HAD-like"/>
    <property type="match status" value="1"/>
</dbReference>
<evidence type="ECO:0000256" key="7">
    <source>
        <dbReference type="ARBA" id="ARBA00022741"/>
    </source>
</evidence>
<dbReference type="InterPro" id="IPR023299">
    <property type="entry name" value="ATPase_P-typ_cyto_dom_N"/>
</dbReference>
<keyword evidence="15" id="KW-1185">Reference proteome</keyword>
<keyword evidence="8 12" id="KW-0067">ATP-binding</keyword>
<evidence type="ECO:0000256" key="10">
    <source>
        <dbReference type="ARBA" id="ARBA00022989"/>
    </source>
</evidence>
<dbReference type="NCBIfam" id="TIGR01525">
    <property type="entry name" value="ATPase-IB_hvy"/>
    <property type="match status" value="1"/>
</dbReference>
<reference evidence="15" key="1">
    <citation type="submission" date="2014-11" db="EMBL/GenBank/DDBJ databases">
        <authorList>
            <person name="Wibberg D."/>
        </authorList>
    </citation>
    <scope>NUCLEOTIDE SEQUENCE [LARGE SCALE GENOMIC DNA]</scope>
    <source>
        <strain evidence="15">L3</strain>
    </source>
</reference>
<dbReference type="Gene3D" id="3.30.70.100">
    <property type="match status" value="1"/>
</dbReference>
<protein>
    <submittedName>
        <fullName evidence="14">Cadmium, zinc and cobalt-transporting ATPase</fullName>
        <ecNumber evidence="14">3.6.3.3</ecNumber>
    </submittedName>
</protein>
<dbReference type="SFLD" id="SFLDG00002">
    <property type="entry name" value="C1.7:_P-type_atpase_like"/>
    <property type="match status" value="1"/>
</dbReference>
<dbReference type="GO" id="GO:0016887">
    <property type="term" value="F:ATP hydrolysis activity"/>
    <property type="evidence" value="ECO:0007669"/>
    <property type="project" value="InterPro"/>
</dbReference>
<dbReference type="KEGG" id="dtn:DTL3_0928"/>
<dbReference type="SUPFAM" id="SSF55008">
    <property type="entry name" value="HMA, heavy metal-associated domain"/>
    <property type="match status" value="1"/>
</dbReference>
<dbReference type="InterPro" id="IPR001757">
    <property type="entry name" value="P_typ_ATPase"/>
</dbReference>
<dbReference type="InterPro" id="IPR027256">
    <property type="entry name" value="P-typ_ATPase_IB"/>
</dbReference>
<dbReference type="GO" id="GO:0019829">
    <property type="term" value="F:ATPase-coupled monoatomic cation transmembrane transporter activity"/>
    <property type="evidence" value="ECO:0007669"/>
    <property type="project" value="InterPro"/>
</dbReference>
<dbReference type="GO" id="GO:0046872">
    <property type="term" value="F:metal ion binding"/>
    <property type="evidence" value="ECO:0007669"/>
    <property type="project" value="UniProtKB-KW"/>
</dbReference>
<dbReference type="InterPro" id="IPR023214">
    <property type="entry name" value="HAD_sf"/>
</dbReference>
<dbReference type="OrthoDB" id="9760802at2"/>
<dbReference type="InterPro" id="IPR044492">
    <property type="entry name" value="P_typ_ATPase_HD_dom"/>
</dbReference>
<dbReference type="AlphaFoldDB" id="A0A0C7NQU9"/>
<dbReference type="InterPro" id="IPR018303">
    <property type="entry name" value="ATPase_P-typ_P_site"/>
</dbReference>
<keyword evidence="4" id="KW-0597">Phosphoprotein</keyword>
<evidence type="ECO:0000256" key="9">
    <source>
        <dbReference type="ARBA" id="ARBA00022967"/>
    </source>
</evidence>
<evidence type="ECO:0000256" key="3">
    <source>
        <dbReference type="ARBA" id="ARBA00022475"/>
    </source>
</evidence>
<keyword evidence="7 12" id="KW-0547">Nucleotide-binding</keyword>
<dbReference type="InterPro" id="IPR017969">
    <property type="entry name" value="Heavy-metal-associated_CS"/>
</dbReference>
<proteinExistence type="inferred from homology"/>
<organism evidence="14 15">
    <name type="scientific">Defluviitoga tunisiensis</name>
    <dbReference type="NCBI Taxonomy" id="1006576"/>
    <lineage>
        <taxon>Bacteria</taxon>
        <taxon>Thermotogati</taxon>
        <taxon>Thermotogota</taxon>
        <taxon>Thermotogae</taxon>
        <taxon>Petrotogales</taxon>
        <taxon>Petrotogaceae</taxon>
        <taxon>Defluviitoga</taxon>
    </lineage>
</organism>
<dbReference type="STRING" id="1006576.DTL3_0928"/>
<feature type="transmembrane region" description="Helical" evidence="12">
    <location>
        <begin position="97"/>
        <end position="113"/>
    </location>
</feature>
<dbReference type="Proteomes" id="UP000032809">
    <property type="component" value="Chromosome I"/>
</dbReference>
<dbReference type="SFLD" id="SFLDS00003">
    <property type="entry name" value="Haloacid_Dehalogenase"/>
    <property type="match status" value="1"/>
</dbReference>
<dbReference type="SUPFAM" id="SSF81665">
    <property type="entry name" value="Calcium ATPase, transmembrane domain M"/>
    <property type="match status" value="1"/>
</dbReference>
<feature type="transmembrane region" description="Helical" evidence="12">
    <location>
        <begin position="318"/>
        <end position="336"/>
    </location>
</feature>
<evidence type="ECO:0000313" key="14">
    <source>
        <dbReference type="EMBL" id="CEP78232.1"/>
    </source>
</evidence>
<dbReference type="PANTHER" id="PTHR48085:SF5">
    <property type="entry name" value="CADMIUM_ZINC-TRANSPORTING ATPASE HMA4-RELATED"/>
    <property type="match status" value="1"/>
</dbReference>
<dbReference type="PROSITE" id="PS00154">
    <property type="entry name" value="ATPASE_E1_E2"/>
    <property type="match status" value="1"/>
</dbReference>
<evidence type="ECO:0000313" key="15">
    <source>
        <dbReference type="Proteomes" id="UP000032809"/>
    </source>
</evidence>
<dbReference type="CDD" id="cd07548">
    <property type="entry name" value="P-type_ATPase-Cd_Zn_Co_like"/>
    <property type="match status" value="1"/>
</dbReference>
<dbReference type="InterPro" id="IPR008250">
    <property type="entry name" value="ATPase_P-typ_transduc_dom_A_sf"/>
</dbReference>
<dbReference type="HOGENOM" id="CLU_001771_6_2_0"/>
<dbReference type="InterPro" id="IPR006121">
    <property type="entry name" value="HMA_dom"/>
</dbReference>
<feature type="transmembrane region" description="Helical" evidence="12">
    <location>
        <begin position="679"/>
        <end position="697"/>
    </location>
</feature>
<dbReference type="PROSITE" id="PS01047">
    <property type="entry name" value="HMA_1"/>
    <property type="match status" value="1"/>
</dbReference>
<dbReference type="InterPro" id="IPR059000">
    <property type="entry name" value="ATPase_P-type_domA"/>
</dbReference>
<dbReference type="RefSeq" id="WP_084217144.1">
    <property type="nucleotide sequence ID" value="NZ_LN824141.1"/>
</dbReference>
<sequence>MKKKELILEGLSCANCAVKIEEEIKKLEGANDVSINFVTKTLKVNVDDENKLKEIEKIVKEIEPDVKVYDKDKIQKSFQKKNELDDHENKFNKRDEISRLLYSLTIFIIAILVKEPFGLKLSLFIVSYIISGWKVLYRSFINIKKGLIFDENFLMSIATIGAFSIGQFAEAVGVMIFYEIGELLQALAVDNSRRSIKSLLEIRPDYANLLDDGRTYKVAPQEVSVGQLILVKPGERIPLDGVVIRGSTMVDTSALTGEPVPKTIKEGDEVLSGFVNLNGSITVKVEKEYSQSTYSKILEIVETTASKKARTEKIISKFARYYTPIVVFSAIALAILPPLVFGGPFKQWLYRALVFLVISCPCALVLSIPLGYFAGIGKLSKKGVLVKGGNYLETLKNLDTIIFDKTGTLTEGVFEVTEVKAYNGINNNELLKIAAYAESHSNHPIATSIKEYYNDNIDEKLIQEYQEIVGKGVRAKINGETVLVGNMDFMLENGVDIPTIEPNGTIVYVGINNIFAGYIKISDKIRPQTKDTINKLKELGIKKTVLLTGDNEETAKRVALELGVDEYYANLLPEDKVTLLERYLSDKPSVAFVGDGINDAPVLARSDVGIAMGGLGSDAAIEAADVVIMEDDISRIIDAINVSRKTINIIWQNIIFILAVKILFLILGALGLANMWGAVFADVGVSLLAVFNCMRILK</sequence>
<keyword evidence="10 12" id="KW-1133">Transmembrane helix</keyword>
<dbReference type="Pfam" id="PF00122">
    <property type="entry name" value="E1-E2_ATPase"/>
    <property type="match status" value="1"/>
</dbReference>
<dbReference type="PANTHER" id="PTHR48085">
    <property type="entry name" value="CADMIUM/ZINC-TRANSPORTING ATPASE HMA2-RELATED"/>
    <property type="match status" value="1"/>
</dbReference>
<dbReference type="Gene3D" id="3.40.50.1000">
    <property type="entry name" value="HAD superfamily/HAD-like"/>
    <property type="match status" value="1"/>
</dbReference>
<dbReference type="EMBL" id="LN824141">
    <property type="protein sequence ID" value="CEP78232.1"/>
    <property type="molecule type" value="Genomic_DNA"/>
</dbReference>
<dbReference type="PROSITE" id="PS50846">
    <property type="entry name" value="HMA_2"/>
    <property type="match status" value="1"/>
</dbReference>
<keyword evidence="14" id="KW-0378">Hydrolase</keyword>
<comment type="similarity">
    <text evidence="2 12">Belongs to the cation transport ATPase (P-type) (TC 3.A.3) family. Type IB subfamily.</text>
</comment>
<evidence type="ECO:0000256" key="2">
    <source>
        <dbReference type="ARBA" id="ARBA00006024"/>
    </source>
</evidence>
<dbReference type="PATRIC" id="fig|1006576.9.peg.915"/>
<feature type="domain" description="HMA" evidence="13">
    <location>
        <begin position="2"/>
        <end position="67"/>
    </location>
</feature>
<dbReference type="NCBIfam" id="TIGR01494">
    <property type="entry name" value="ATPase_P-type"/>
    <property type="match status" value="1"/>
</dbReference>
<evidence type="ECO:0000259" key="13">
    <source>
        <dbReference type="PROSITE" id="PS50846"/>
    </source>
</evidence>
<accession>A0A0C7NQU9</accession>
<name>A0A0C7NQU9_DEFTU</name>
<dbReference type="PRINTS" id="PR00119">
    <property type="entry name" value="CATATPASE"/>
</dbReference>
<dbReference type="Gene3D" id="2.70.150.10">
    <property type="entry name" value="Calcium-transporting ATPase, cytoplasmic transduction domain A"/>
    <property type="match status" value="1"/>
</dbReference>
<keyword evidence="6 12" id="KW-0479">Metal-binding</keyword>
<dbReference type="InterPro" id="IPR023298">
    <property type="entry name" value="ATPase_P-typ_TM_dom_sf"/>
</dbReference>
<dbReference type="SUPFAM" id="SSF81653">
    <property type="entry name" value="Calcium ATPase, transduction domain A"/>
    <property type="match status" value="1"/>
</dbReference>
<dbReference type="Gene3D" id="3.40.1110.10">
    <property type="entry name" value="Calcium-transporting ATPase, cytoplasmic domain N"/>
    <property type="match status" value="1"/>
</dbReference>
<dbReference type="InterPro" id="IPR051014">
    <property type="entry name" value="Cation_Transport_ATPase_IB"/>
</dbReference>
<dbReference type="GO" id="GO:0005524">
    <property type="term" value="F:ATP binding"/>
    <property type="evidence" value="ECO:0007669"/>
    <property type="project" value="UniProtKB-UniRule"/>
</dbReference>
<dbReference type="EC" id="3.6.3.3" evidence="14"/>
<evidence type="ECO:0000256" key="5">
    <source>
        <dbReference type="ARBA" id="ARBA00022692"/>
    </source>
</evidence>
<dbReference type="NCBIfam" id="TIGR01511">
    <property type="entry name" value="ATPase-IB1_Cu"/>
    <property type="match status" value="1"/>
</dbReference>
<comment type="subcellular location">
    <subcellularLocation>
        <location evidence="1">Cell membrane</location>
        <topology evidence="1">Multi-pass membrane protein</topology>
    </subcellularLocation>
</comment>
<gene>
    <name evidence="14" type="primary">cadA</name>
    <name evidence="14" type="ORF">DTL3_0928</name>
</gene>
<evidence type="ECO:0000256" key="11">
    <source>
        <dbReference type="ARBA" id="ARBA00023136"/>
    </source>
</evidence>
<dbReference type="GO" id="GO:0005886">
    <property type="term" value="C:plasma membrane"/>
    <property type="evidence" value="ECO:0007669"/>
    <property type="project" value="UniProtKB-SubCell"/>
</dbReference>
<evidence type="ECO:0000256" key="8">
    <source>
        <dbReference type="ARBA" id="ARBA00022840"/>
    </source>
</evidence>
<evidence type="ECO:0000256" key="1">
    <source>
        <dbReference type="ARBA" id="ARBA00004651"/>
    </source>
</evidence>
<feature type="transmembrane region" description="Helical" evidence="12">
    <location>
        <begin position="654"/>
        <end position="673"/>
    </location>
</feature>
<dbReference type="InterPro" id="IPR036412">
    <property type="entry name" value="HAD-like_sf"/>
</dbReference>